<keyword evidence="5 15" id="KW-0288">FMN</keyword>
<comment type="catalytic activity">
    <reaction evidence="13 15">
        <text>riboflavin + ATP = FMN + ADP + H(+)</text>
        <dbReference type="Rhea" id="RHEA:14357"/>
        <dbReference type="ChEBI" id="CHEBI:15378"/>
        <dbReference type="ChEBI" id="CHEBI:30616"/>
        <dbReference type="ChEBI" id="CHEBI:57986"/>
        <dbReference type="ChEBI" id="CHEBI:58210"/>
        <dbReference type="ChEBI" id="CHEBI:456216"/>
        <dbReference type="EC" id="2.7.1.26"/>
    </reaction>
</comment>
<protein>
    <recommendedName>
        <fullName evidence="15">Riboflavin biosynthesis protein</fullName>
    </recommendedName>
    <domain>
        <recommendedName>
            <fullName evidence="15">Riboflavin kinase</fullName>
            <ecNumber evidence="15">2.7.1.26</ecNumber>
        </recommendedName>
        <alternativeName>
            <fullName evidence="15">Flavokinase</fullName>
        </alternativeName>
    </domain>
    <domain>
        <recommendedName>
            <fullName evidence="15">FMN adenylyltransferase</fullName>
            <ecNumber evidence="15">2.7.7.2</ecNumber>
        </recommendedName>
        <alternativeName>
            <fullName evidence="15">FAD pyrophosphorylase</fullName>
        </alternativeName>
        <alternativeName>
            <fullName evidence="15">FAD synthase</fullName>
        </alternativeName>
    </domain>
</protein>
<dbReference type="EC" id="2.7.7.2" evidence="15"/>
<dbReference type="PANTHER" id="PTHR22749:SF6">
    <property type="entry name" value="RIBOFLAVIN KINASE"/>
    <property type="match status" value="1"/>
</dbReference>
<comment type="caution">
    <text evidence="17">The sequence shown here is derived from an EMBL/GenBank/DDBJ whole genome shotgun (WGS) entry which is preliminary data.</text>
</comment>
<dbReference type="Pfam" id="PF06574">
    <property type="entry name" value="FAD_syn"/>
    <property type="match status" value="1"/>
</dbReference>
<keyword evidence="11 15" id="KW-0067">ATP-binding</keyword>
<dbReference type="FunFam" id="3.40.50.620:FF:000021">
    <property type="entry name" value="Riboflavin biosynthesis protein"/>
    <property type="match status" value="1"/>
</dbReference>
<dbReference type="GO" id="GO:0005524">
    <property type="term" value="F:ATP binding"/>
    <property type="evidence" value="ECO:0007669"/>
    <property type="project" value="UniProtKB-UniRule"/>
</dbReference>
<evidence type="ECO:0000256" key="12">
    <source>
        <dbReference type="ARBA" id="ARBA00023268"/>
    </source>
</evidence>
<dbReference type="PANTHER" id="PTHR22749">
    <property type="entry name" value="RIBOFLAVIN KINASE/FMN ADENYLYLTRANSFERASE"/>
    <property type="match status" value="1"/>
</dbReference>
<gene>
    <name evidence="17" type="ORF">PRRU23_15940</name>
</gene>
<dbReference type="GO" id="GO:0003919">
    <property type="term" value="F:FMN adenylyltransferase activity"/>
    <property type="evidence" value="ECO:0007669"/>
    <property type="project" value="UniProtKB-UniRule"/>
</dbReference>
<dbReference type="AlphaFoldDB" id="A0AA37MLJ1"/>
<sequence length="311" mass="35409">MNIIHISARHVSDLPCVATIGFFDGVHRGHQFLLHHVVDEAKKCGLKSMVITFESHPRKVLHLDYQPEMLSTLDEKLNLLAGLGVDTCGLLRFDQQTASMSAFYFMEKVLRDQLHVRKLYIGYDNRFGHNREEGFNDYVKYGKQLGIEVINTSVFQLQQVNVSSTVIRKMLYEGKVEEAHACLGYPYSLTGEVVRGFQEGRRLGFPTANIDLSACEKLIPANGAYAVLVHIEGDSRVYRGMMDIGNRPTFCGLKRSYEVNIFDFTGNIYGKRVSVSFMHFIRTEQKFESIDALKAQLENDKRVVNDKLDKN</sequence>
<comment type="catalytic activity">
    <reaction evidence="14 15">
        <text>FMN + ATP + H(+) = FAD + diphosphate</text>
        <dbReference type="Rhea" id="RHEA:17237"/>
        <dbReference type="ChEBI" id="CHEBI:15378"/>
        <dbReference type="ChEBI" id="CHEBI:30616"/>
        <dbReference type="ChEBI" id="CHEBI:33019"/>
        <dbReference type="ChEBI" id="CHEBI:57692"/>
        <dbReference type="ChEBI" id="CHEBI:58210"/>
        <dbReference type="EC" id="2.7.7.2"/>
    </reaction>
</comment>
<dbReference type="Proteomes" id="UP000887043">
    <property type="component" value="Unassembled WGS sequence"/>
</dbReference>
<dbReference type="InterPro" id="IPR014729">
    <property type="entry name" value="Rossmann-like_a/b/a_fold"/>
</dbReference>
<evidence type="ECO:0000256" key="3">
    <source>
        <dbReference type="ARBA" id="ARBA00005201"/>
    </source>
</evidence>
<dbReference type="NCBIfam" id="TIGR00083">
    <property type="entry name" value="ribF"/>
    <property type="match status" value="1"/>
</dbReference>
<dbReference type="GO" id="GO:0006747">
    <property type="term" value="P:FAD biosynthetic process"/>
    <property type="evidence" value="ECO:0007669"/>
    <property type="project" value="UniProtKB-UniRule"/>
</dbReference>
<evidence type="ECO:0000256" key="1">
    <source>
        <dbReference type="ARBA" id="ARBA00002121"/>
    </source>
</evidence>
<evidence type="ECO:0000256" key="2">
    <source>
        <dbReference type="ARBA" id="ARBA00004726"/>
    </source>
</evidence>
<dbReference type="InterPro" id="IPR002606">
    <property type="entry name" value="Riboflavin_kinase_bac"/>
</dbReference>
<dbReference type="PIRSF" id="PIRSF004491">
    <property type="entry name" value="FAD_Synth"/>
    <property type="match status" value="1"/>
</dbReference>
<evidence type="ECO:0000256" key="13">
    <source>
        <dbReference type="ARBA" id="ARBA00047880"/>
    </source>
</evidence>
<keyword evidence="8 15" id="KW-0547">Nucleotide-binding</keyword>
<dbReference type="EC" id="2.7.1.26" evidence="15"/>
<evidence type="ECO:0000256" key="5">
    <source>
        <dbReference type="ARBA" id="ARBA00022643"/>
    </source>
</evidence>
<dbReference type="Gene3D" id="2.40.30.30">
    <property type="entry name" value="Riboflavin kinase-like"/>
    <property type="match status" value="1"/>
</dbReference>
<evidence type="ECO:0000313" key="17">
    <source>
        <dbReference type="EMBL" id="GJG27894.1"/>
    </source>
</evidence>
<dbReference type="GO" id="GO:0009398">
    <property type="term" value="P:FMN biosynthetic process"/>
    <property type="evidence" value="ECO:0007669"/>
    <property type="project" value="UniProtKB-UniRule"/>
</dbReference>
<dbReference type="RefSeq" id="WP_006282739.1">
    <property type="nucleotide sequence ID" value="NZ_BPTR01000001.1"/>
</dbReference>
<evidence type="ECO:0000259" key="16">
    <source>
        <dbReference type="SMART" id="SM00904"/>
    </source>
</evidence>
<evidence type="ECO:0000256" key="7">
    <source>
        <dbReference type="ARBA" id="ARBA00022695"/>
    </source>
</evidence>
<evidence type="ECO:0000256" key="9">
    <source>
        <dbReference type="ARBA" id="ARBA00022777"/>
    </source>
</evidence>
<dbReference type="InterPro" id="IPR023465">
    <property type="entry name" value="Riboflavin_kinase_dom_sf"/>
</dbReference>
<keyword evidence="12" id="KW-0511">Multifunctional enzyme</keyword>
<comment type="pathway">
    <text evidence="2 15">Cofactor biosynthesis; FAD biosynthesis; FAD from FMN: step 1/1.</text>
</comment>
<accession>A0AA37MLJ1</accession>
<keyword evidence="9 15" id="KW-0418">Kinase</keyword>
<dbReference type="NCBIfam" id="NF004160">
    <property type="entry name" value="PRK05627.1-3"/>
    <property type="match status" value="1"/>
</dbReference>
<keyword evidence="6 15" id="KW-0808">Transferase</keyword>
<dbReference type="GO" id="GO:0009231">
    <property type="term" value="P:riboflavin biosynthetic process"/>
    <property type="evidence" value="ECO:0007669"/>
    <property type="project" value="InterPro"/>
</dbReference>
<evidence type="ECO:0000256" key="11">
    <source>
        <dbReference type="ARBA" id="ARBA00022840"/>
    </source>
</evidence>
<comment type="function">
    <text evidence="1">Catalyzes the phosphorylation of riboflavin to FMN followed by the adenylation of FMN to FAD.</text>
</comment>
<dbReference type="Gene3D" id="3.40.50.620">
    <property type="entry name" value="HUPs"/>
    <property type="match status" value="1"/>
</dbReference>
<dbReference type="GO" id="GO:0008531">
    <property type="term" value="F:riboflavin kinase activity"/>
    <property type="evidence" value="ECO:0007669"/>
    <property type="project" value="UniProtKB-UniRule"/>
</dbReference>
<dbReference type="InterPro" id="IPR023468">
    <property type="entry name" value="Riboflavin_kinase"/>
</dbReference>
<evidence type="ECO:0000256" key="15">
    <source>
        <dbReference type="PIRNR" id="PIRNR004491"/>
    </source>
</evidence>
<evidence type="ECO:0000256" key="4">
    <source>
        <dbReference type="ARBA" id="ARBA00022630"/>
    </source>
</evidence>
<evidence type="ECO:0000256" key="8">
    <source>
        <dbReference type="ARBA" id="ARBA00022741"/>
    </source>
</evidence>
<evidence type="ECO:0000256" key="14">
    <source>
        <dbReference type="ARBA" id="ARBA00049494"/>
    </source>
</evidence>
<comment type="similarity">
    <text evidence="15">Belongs to the ribF family.</text>
</comment>
<dbReference type="InterPro" id="IPR015865">
    <property type="entry name" value="Riboflavin_kinase_bac/euk"/>
</dbReference>
<name>A0AA37MLJ1_SEGBR</name>
<dbReference type="Pfam" id="PF01687">
    <property type="entry name" value="Flavokinase"/>
    <property type="match status" value="1"/>
</dbReference>
<keyword evidence="10 15" id="KW-0274">FAD</keyword>
<reference evidence="17" key="1">
    <citation type="submission" date="2021-08" db="EMBL/GenBank/DDBJ databases">
        <title>Prevotella lacticifex sp. nov., isolated from rumen of cow.</title>
        <authorList>
            <person name="Shinkai T."/>
            <person name="Ikeyama N."/>
            <person name="Kumagai M."/>
            <person name="Ohmori H."/>
            <person name="Sakamoto M."/>
            <person name="Ohkuma M."/>
            <person name="Mitsumori M."/>
        </authorList>
    </citation>
    <scope>NUCLEOTIDE SEQUENCE</scope>
    <source>
        <strain evidence="17">DSM 11371</strain>
    </source>
</reference>
<dbReference type="SUPFAM" id="SSF82114">
    <property type="entry name" value="Riboflavin kinase-like"/>
    <property type="match status" value="1"/>
</dbReference>
<comment type="pathway">
    <text evidence="3 15">Cofactor biosynthesis; FMN biosynthesis; FMN from riboflavin (ATP route): step 1/1.</text>
</comment>
<keyword evidence="4 15" id="KW-0285">Flavoprotein</keyword>
<dbReference type="SMART" id="SM00904">
    <property type="entry name" value="Flavokinase"/>
    <property type="match status" value="1"/>
</dbReference>
<dbReference type="SUPFAM" id="SSF52374">
    <property type="entry name" value="Nucleotidylyl transferase"/>
    <property type="match status" value="1"/>
</dbReference>
<organism evidence="17 18">
    <name type="scientific">Segatella bryantii</name>
    <name type="common">Prevotella bryantii</name>
    <dbReference type="NCBI Taxonomy" id="77095"/>
    <lineage>
        <taxon>Bacteria</taxon>
        <taxon>Pseudomonadati</taxon>
        <taxon>Bacteroidota</taxon>
        <taxon>Bacteroidia</taxon>
        <taxon>Bacteroidales</taxon>
        <taxon>Prevotellaceae</taxon>
        <taxon>Segatella</taxon>
    </lineage>
</organism>
<dbReference type="InterPro" id="IPR015864">
    <property type="entry name" value="FAD_synthase"/>
</dbReference>
<dbReference type="EMBL" id="BPTR01000001">
    <property type="protein sequence ID" value="GJG27894.1"/>
    <property type="molecule type" value="Genomic_DNA"/>
</dbReference>
<evidence type="ECO:0000256" key="10">
    <source>
        <dbReference type="ARBA" id="ARBA00022827"/>
    </source>
</evidence>
<proteinExistence type="inferred from homology"/>
<dbReference type="NCBIfam" id="NF004162">
    <property type="entry name" value="PRK05627.1-5"/>
    <property type="match status" value="1"/>
</dbReference>
<keyword evidence="7 15" id="KW-0548">Nucleotidyltransferase</keyword>
<evidence type="ECO:0000313" key="18">
    <source>
        <dbReference type="Proteomes" id="UP000887043"/>
    </source>
</evidence>
<feature type="domain" description="Riboflavin kinase" evidence="16">
    <location>
        <begin position="182"/>
        <end position="309"/>
    </location>
</feature>
<evidence type="ECO:0000256" key="6">
    <source>
        <dbReference type="ARBA" id="ARBA00022679"/>
    </source>
</evidence>
<dbReference type="CDD" id="cd02064">
    <property type="entry name" value="FAD_synthetase_N"/>
    <property type="match status" value="1"/>
</dbReference>